<evidence type="ECO:0000313" key="3">
    <source>
        <dbReference type="EMBL" id="CAD9086039.1"/>
    </source>
</evidence>
<feature type="transmembrane region" description="Helical" evidence="2">
    <location>
        <begin position="362"/>
        <end position="395"/>
    </location>
</feature>
<gene>
    <name evidence="3" type="ORF">PCOS0759_LOCUS9293</name>
</gene>
<keyword evidence="2" id="KW-1133">Transmembrane helix</keyword>
<sequence length="487" mass="54719">MFSTFSTMTTFIFLFIHSFFHNIFAWLFQGGESQWDLGGGFSFLLQQQPTSAADSPIGTFLKTSASQIFNGLGTTSNYPHHRMFTSENATTCAFPIPVFESGDAITITSVFIFTTFLWHTLFMITLLVRHCVALRHSPGTANSGTNSHHSNHNSSTLSQNSHPTPTRSGAAAYGTVPSTPLLSRLTPTTLSSMNTKSLLYISLVFFSTCRLIYFLLEIIRLIDRNEQMVSKQLEWVALGLYHMASTWFYTAFMILALNWAEEYLTAAQLYHLSSKKFYKPKWLLVLFNVFIHSMEMIILAVFVSFSVFDLTLGSNILNVIQLLYHSMLCFCVVILFVAWIIFARKQRVQGLDFESSYGYRVLFYTAVIVCFIIVLKGVVNLMYGILRVVALISFIDQDGNVCVGTDVMVVSVGALLLDLIPVAIVVFVWKSPSVEQPDDPNLSKTTRIIMASPSGSYDDVHHLNVTQPIMTRRRNFSDDGAFVYTSV</sequence>
<feature type="region of interest" description="Disordered" evidence="1">
    <location>
        <begin position="140"/>
        <end position="174"/>
    </location>
</feature>
<name>A0A7S1KUG2_9EUKA</name>
<organism evidence="3">
    <name type="scientific">Percolomonas cosmopolitus</name>
    <dbReference type="NCBI Taxonomy" id="63605"/>
    <lineage>
        <taxon>Eukaryota</taxon>
        <taxon>Discoba</taxon>
        <taxon>Heterolobosea</taxon>
        <taxon>Tetramitia</taxon>
        <taxon>Eutetramitia</taxon>
        <taxon>Percolomonadidae</taxon>
        <taxon>Percolomonas</taxon>
    </lineage>
</organism>
<feature type="transmembrane region" description="Helical" evidence="2">
    <location>
        <begin position="407"/>
        <end position="429"/>
    </location>
</feature>
<keyword evidence="2" id="KW-0812">Transmembrane</keyword>
<feature type="transmembrane region" description="Helical" evidence="2">
    <location>
        <begin position="322"/>
        <end position="342"/>
    </location>
</feature>
<evidence type="ECO:0000256" key="2">
    <source>
        <dbReference type="SAM" id="Phobius"/>
    </source>
</evidence>
<feature type="transmembrane region" description="Helical" evidence="2">
    <location>
        <begin position="239"/>
        <end position="260"/>
    </location>
</feature>
<feature type="compositionally biased region" description="Low complexity" evidence="1">
    <location>
        <begin position="142"/>
        <end position="162"/>
    </location>
</feature>
<reference evidence="3" key="1">
    <citation type="submission" date="2021-01" db="EMBL/GenBank/DDBJ databases">
        <authorList>
            <person name="Corre E."/>
            <person name="Pelletier E."/>
            <person name="Niang G."/>
            <person name="Scheremetjew M."/>
            <person name="Finn R."/>
            <person name="Kale V."/>
            <person name="Holt S."/>
            <person name="Cochrane G."/>
            <person name="Meng A."/>
            <person name="Brown T."/>
            <person name="Cohen L."/>
        </authorList>
    </citation>
    <scope>NUCLEOTIDE SEQUENCE</scope>
    <source>
        <strain evidence="3">WS</strain>
    </source>
</reference>
<evidence type="ECO:0000256" key="1">
    <source>
        <dbReference type="SAM" id="MobiDB-lite"/>
    </source>
</evidence>
<dbReference type="AlphaFoldDB" id="A0A7S1KUG2"/>
<proteinExistence type="predicted"/>
<feature type="transmembrane region" description="Helical" evidence="2">
    <location>
        <begin position="104"/>
        <end position="128"/>
    </location>
</feature>
<feature type="transmembrane region" description="Helical" evidence="2">
    <location>
        <begin position="7"/>
        <end position="28"/>
    </location>
</feature>
<protein>
    <submittedName>
        <fullName evidence="3">Uncharacterized protein</fullName>
    </submittedName>
</protein>
<accession>A0A7S1KUG2</accession>
<dbReference type="EMBL" id="HBGD01011275">
    <property type="protein sequence ID" value="CAD9086039.1"/>
    <property type="molecule type" value="Transcribed_RNA"/>
</dbReference>
<keyword evidence="2" id="KW-0472">Membrane</keyword>
<feature type="transmembrane region" description="Helical" evidence="2">
    <location>
        <begin position="281"/>
        <end position="302"/>
    </location>
</feature>
<feature type="transmembrane region" description="Helical" evidence="2">
    <location>
        <begin position="198"/>
        <end position="219"/>
    </location>
</feature>